<dbReference type="EMBL" id="SGXG01000001">
    <property type="protein sequence ID" value="RZS97824.1"/>
    <property type="molecule type" value="Genomic_DNA"/>
</dbReference>
<evidence type="ECO:0000256" key="1">
    <source>
        <dbReference type="SAM" id="Phobius"/>
    </source>
</evidence>
<organism evidence="2 3">
    <name type="scientific">Cecembia calidifontis</name>
    <dbReference type="NCBI Taxonomy" id="1187080"/>
    <lineage>
        <taxon>Bacteria</taxon>
        <taxon>Pseudomonadati</taxon>
        <taxon>Bacteroidota</taxon>
        <taxon>Cytophagia</taxon>
        <taxon>Cytophagales</taxon>
        <taxon>Cyclobacteriaceae</taxon>
        <taxon>Cecembia</taxon>
    </lineage>
</organism>
<reference evidence="2 3" key="1">
    <citation type="submission" date="2019-02" db="EMBL/GenBank/DDBJ databases">
        <title>Genomic Encyclopedia of Archaeal and Bacterial Type Strains, Phase II (KMG-II): from individual species to whole genera.</title>
        <authorList>
            <person name="Goeker M."/>
        </authorList>
    </citation>
    <scope>NUCLEOTIDE SEQUENCE [LARGE SCALE GENOMIC DNA]</scope>
    <source>
        <strain evidence="2 3">DSM 21411</strain>
    </source>
</reference>
<keyword evidence="3" id="KW-1185">Reference proteome</keyword>
<keyword evidence="1" id="KW-0812">Transmembrane</keyword>
<evidence type="ECO:0000313" key="2">
    <source>
        <dbReference type="EMBL" id="RZS97824.1"/>
    </source>
</evidence>
<gene>
    <name evidence="2" type="ORF">BC751_3451</name>
</gene>
<name>A0A4Q7PC08_9BACT</name>
<keyword evidence="1" id="KW-0472">Membrane</keyword>
<dbReference type="AlphaFoldDB" id="A0A4Q7PC08"/>
<accession>A0A4Q7PC08</accession>
<comment type="caution">
    <text evidence="2">The sequence shown here is derived from an EMBL/GenBank/DDBJ whole genome shotgun (WGS) entry which is preliminary data.</text>
</comment>
<feature type="transmembrane region" description="Helical" evidence="1">
    <location>
        <begin position="20"/>
        <end position="37"/>
    </location>
</feature>
<evidence type="ECO:0000313" key="3">
    <source>
        <dbReference type="Proteomes" id="UP000292209"/>
    </source>
</evidence>
<keyword evidence="1" id="KW-1133">Transmembrane helix</keyword>
<sequence length="91" mass="11035">MPFLNDLIFSIFAIDFRRLIIIYLYIVKNFFGCYPSFQKLRNRNSLDQEIPGTVSIMGIEYALIKERQHYESILRNICHENIYEFKLMKNY</sequence>
<protein>
    <submittedName>
        <fullName evidence="2">Uncharacterized protein</fullName>
    </submittedName>
</protein>
<proteinExistence type="predicted"/>
<dbReference type="Proteomes" id="UP000292209">
    <property type="component" value="Unassembled WGS sequence"/>
</dbReference>